<name>A0A4Y1ZBF2_9BACL</name>
<evidence type="ECO:0000313" key="2">
    <source>
        <dbReference type="EMBL" id="GAY76251.1"/>
    </source>
</evidence>
<gene>
    <name evidence="2" type="ORF">NBRC111894_1805</name>
</gene>
<keyword evidence="1" id="KW-0472">Membrane</keyword>
<sequence>MVLFERLLKKLDVRAISTNPPLLLSMLLFVLILVGTVLLKLPIAARGHLSWIDALFFPHRHRP</sequence>
<comment type="caution">
    <text evidence="2">The sequence shown here is derived from an EMBL/GenBank/DDBJ whole genome shotgun (WGS) entry which is preliminary data.</text>
</comment>
<dbReference type="Proteomes" id="UP000319716">
    <property type="component" value="Unassembled WGS sequence"/>
</dbReference>
<proteinExistence type="predicted"/>
<organism evidence="2 3">
    <name type="scientific">Sporolactobacillus inulinus</name>
    <dbReference type="NCBI Taxonomy" id="2078"/>
    <lineage>
        <taxon>Bacteria</taxon>
        <taxon>Bacillati</taxon>
        <taxon>Bacillota</taxon>
        <taxon>Bacilli</taxon>
        <taxon>Bacillales</taxon>
        <taxon>Sporolactobacillaceae</taxon>
        <taxon>Sporolactobacillus</taxon>
    </lineage>
</organism>
<protein>
    <submittedName>
        <fullName evidence="2">Potassium uptake protein, integral membrane component, KtrB</fullName>
    </submittedName>
</protein>
<keyword evidence="1" id="KW-0812">Transmembrane</keyword>
<accession>A0A4Y1ZBF2</accession>
<dbReference type="EMBL" id="BEXB01000012">
    <property type="protein sequence ID" value="GAY76251.1"/>
    <property type="molecule type" value="Genomic_DNA"/>
</dbReference>
<keyword evidence="1" id="KW-1133">Transmembrane helix</keyword>
<reference evidence="2 3" key="1">
    <citation type="submission" date="2017-11" db="EMBL/GenBank/DDBJ databases">
        <title>Draft Genome Sequence of Sporolactobacillus inulinus NBRC 111894 Isolated from Koso, a Japanese Sugar-Vegetable Fermented Beverage.</title>
        <authorList>
            <person name="Chiou T.Y."/>
            <person name="Oshima K."/>
            <person name="Suda W."/>
            <person name="Hattori M."/>
            <person name="Takahashi T."/>
        </authorList>
    </citation>
    <scope>NUCLEOTIDE SEQUENCE [LARGE SCALE GENOMIC DNA]</scope>
    <source>
        <strain evidence="2 3">NBRC111894</strain>
    </source>
</reference>
<dbReference type="AlphaFoldDB" id="A0A4Y1ZBF2"/>
<evidence type="ECO:0000256" key="1">
    <source>
        <dbReference type="SAM" id="Phobius"/>
    </source>
</evidence>
<evidence type="ECO:0000313" key="3">
    <source>
        <dbReference type="Proteomes" id="UP000319716"/>
    </source>
</evidence>
<feature type="transmembrane region" description="Helical" evidence="1">
    <location>
        <begin position="20"/>
        <end position="39"/>
    </location>
</feature>